<dbReference type="InterPro" id="IPR022385">
    <property type="entry name" value="Rhs_assc_core"/>
</dbReference>
<gene>
    <name evidence="5" type="ORF">BWD14_03865</name>
</gene>
<keyword evidence="3" id="KW-1133">Transmembrane helix</keyword>
<evidence type="ECO:0000313" key="5">
    <source>
        <dbReference type="EMBL" id="ONF94395.1"/>
    </source>
</evidence>
<dbReference type="Proteomes" id="UP000189337">
    <property type="component" value="Unassembled WGS sequence"/>
</dbReference>
<dbReference type="InterPro" id="IPR006530">
    <property type="entry name" value="YD"/>
</dbReference>
<feature type="domain" description="Teneurin-like YD-shell" evidence="4">
    <location>
        <begin position="1140"/>
        <end position="1240"/>
    </location>
</feature>
<reference evidence="5 6" key="1">
    <citation type="submission" date="2017-01" db="EMBL/GenBank/DDBJ databases">
        <title>Comparative genomic analysis of Brazilian Leptospira santarosai.</title>
        <authorList>
            <person name="Moreno L.Z."/>
            <person name="Miraglia F."/>
            <person name="Kremer F.S."/>
            <person name="Eslabao M.R."/>
            <person name="Lilenbaum W."/>
            <person name="Dellagostin O.A."/>
            <person name="Moreno A.M."/>
        </authorList>
    </citation>
    <scope>NUCLEOTIDE SEQUENCE [LARGE SCALE GENOMIC DNA]</scope>
    <source>
        <strain evidence="5 6">M52/8-19</strain>
    </source>
</reference>
<proteinExistence type="predicted"/>
<dbReference type="NCBIfam" id="TIGR01643">
    <property type="entry name" value="YD_repeat_2x"/>
    <property type="match status" value="3"/>
</dbReference>
<evidence type="ECO:0000259" key="4">
    <source>
        <dbReference type="Pfam" id="PF25023"/>
    </source>
</evidence>
<keyword evidence="3" id="KW-0812">Transmembrane</keyword>
<organism evidence="5 6">
    <name type="scientific">Leptospira santarosai</name>
    <dbReference type="NCBI Taxonomy" id="28183"/>
    <lineage>
        <taxon>Bacteria</taxon>
        <taxon>Pseudomonadati</taxon>
        <taxon>Spirochaetota</taxon>
        <taxon>Spirochaetia</taxon>
        <taxon>Leptospirales</taxon>
        <taxon>Leptospiraceae</taxon>
        <taxon>Leptospira</taxon>
    </lineage>
</organism>
<evidence type="ECO:0000256" key="3">
    <source>
        <dbReference type="SAM" id="Phobius"/>
    </source>
</evidence>
<keyword evidence="1" id="KW-0677">Repeat</keyword>
<dbReference type="InterPro" id="IPR031325">
    <property type="entry name" value="RHS_repeat"/>
</dbReference>
<dbReference type="NCBIfam" id="TIGR03696">
    <property type="entry name" value="Rhs_assc_core"/>
    <property type="match status" value="1"/>
</dbReference>
<dbReference type="InterPro" id="IPR056823">
    <property type="entry name" value="TEN-like_YD-shell"/>
</dbReference>
<evidence type="ECO:0000313" key="6">
    <source>
        <dbReference type="Proteomes" id="UP000189337"/>
    </source>
</evidence>
<dbReference type="PANTHER" id="PTHR32305">
    <property type="match status" value="1"/>
</dbReference>
<evidence type="ECO:0000256" key="1">
    <source>
        <dbReference type="ARBA" id="ARBA00022737"/>
    </source>
</evidence>
<name>A0AB73MNZ3_9LEPT</name>
<comment type="caution">
    <text evidence="5">The sequence shown here is derived from an EMBL/GenBank/DDBJ whole genome shotgun (WGS) entry which is preliminary data.</text>
</comment>
<dbReference type="Gene3D" id="2.180.10.10">
    <property type="entry name" value="RHS repeat-associated core"/>
    <property type="match status" value="3"/>
</dbReference>
<keyword evidence="3" id="KW-0472">Membrane</keyword>
<feature type="transmembrane region" description="Helical" evidence="3">
    <location>
        <begin position="1334"/>
        <end position="1356"/>
    </location>
</feature>
<dbReference type="InterPro" id="IPR050708">
    <property type="entry name" value="T6SS_VgrG/RHS"/>
</dbReference>
<feature type="domain" description="Teneurin-like YD-shell" evidence="4">
    <location>
        <begin position="755"/>
        <end position="893"/>
    </location>
</feature>
<dbReference type="EMBL" id="MTSU01000002">
    <property type="protein sequence ID" value="ONF94395.1"/>
    <property type="molecule type" value="Genomic_DNA"/>
</dbReference>
<dbReference type="PANTHER" id="PTHR32305:SF15">
    <property type="entry name" value="PROTEIN RHSA-RELATED"/>
    <property type="match status" value="1"/>
</dbReference>
<feature type="transmembrane region" description="Helical" evidence="3">
    <location>
        <begin position="1039"/>
        <end position="1057"/>
    </location>
</feature>
<feature type="region of interest" description="Disordered" evidence="2">
    <location>
        <begin position="59"/>
        <end position="79"/>
    </location>
</feature>
<protein>
    <recommendedName>
        <fullName evidence="4">Teneurin-like YD-shell domain-containing protein</fullName>
    </recommendedName>
</protein>
<dbReference type="Pfam" id="PF25023">
    <property type="entry name" value="TEN_YD-shell"/>
    <property type="match status" value="2"/>
</dbReference>
<accession>A0AB73MNZ3</accession>
<dbReference type="Pfam" id="PF05593">
    <property type="entry name" value="RHS_repeat"/>
    <property type="match status" value="3"/>
</dbReference>
<evidence type="ECO:0000256" key="2">
    <source>
        <dbReference type="SAM" id="MobiDB-lite"/>
    </source>
</evidence>
<sequence length="1490" mass="163009">MNLDGISDVSIAFLSLDKTWGRMYYRYNTPRNSGEDQLLIVTNGAGQNSQVQYQLKNNHPGALQAGSGNYPEGPSISPGFLVTQTRQDLSNGIVQTTNYGYTNERHIQGTRNVSRSLGFASIRETNANTNFYKITDYFQTDSRLAGAVQNQRSYNASGNLTGSTSNTGFSFPNPFGTEVAVPGAVTTNEYRNGTLVETSIRNYTYDSYGFTTSVVESLGSHTITNTTQVSNDVATWRMGRILRSRKNVDGTWIEDVSFGYTGDNVTSKTIFPSSASPITTTFGYDTFGNVISVNDPESGASTISYDPVLNLFPITKTNALGHVTATNYDFATGLETSVTDPNGAITQTSYDPYGRKASVTYPGEGSPNEMYVYSNTGEYDLTNLNNNESVTKTIRDNVSGSVNTSKIFRDPFGNTIRTETNTALSGVSTIEDNYFDYSNGRLLQTTKPYLSVQTPQVVTYQYNDPDLELTAILEPSASGVIQTNITKTGFTETKTTTYPDGQTVTQVEIKNELGQTISKTENGRTILTNYSPFGEVSSITDAGGLTTTFTYNTLGRRVSTQDPNSGTISFAYDSVGRIASQTDARGRTITFAYDALGRIVTQSSNGPETPIQFTYDDPSVPFSRGRLTSVTDGSGITKSFYNQRGEIVQKTKYVDDITAIFKWDYDSLGRPITETLPDGTKLHNFYSPNGTLSSITMDTADGTSAGHTVVSYQGPYLDSNGVPSLRRTSGNGVTMEIGFEPLDKRPLRVVSKKPDGTVIANTELSYDAKGNITRIEDKLNPARTQNFTLDNLGRVTQGTGKYGTQNYSFSANGNLIQKGAYTLGYTDGTHANAVTTATSPSTGTLNYGYDASGNMISRNGDVLRYDSYGKLIELTPYAASSSIRNTYDFAGNRVKSVSDITLISTYALGENYEILREPGKPEKHTLYVRGLHGDLVAQWTREDATLQIAAANEVISSESSISVFGSFVGRTIVGTPTEEDRSKRSRISLFVGVPTNPFCKDVVGDCGTYYKNRLKAEFLGIFGYSKYFQDGVPTSRYNVFYYLLLLGILYLSYPYFLNGNELLQRLGWKGVGTPTLILSLFVVTSLPGCGILPGTGGKQGDPPWVLALGANVTPGVPSIQNPGVGMTGGGSVGGVPVTGMFFFHPDHLGSITMITDGAGNPASGPEPGTSFVSYEPYGSIIRNDSYGPDIFRYKFTGQIEDKETGLYYYKARYYEPTLGRFLQADSVIDSDAPNGQNRYMYVEGNPVNYRDPSGHSLDLMFYAALYQYAQIPNSPKKEQDSLMLLALHNQQIRNTSGPGCPISAKNRQVFGNFQGNGRCGGSLPKDVMSMMANIMFASSVFGIEGGTYIALAYYFLNKPNSALTIVDRSGIAHDEKHSWDLNKKAIHANEDWIKQSWGNFYSINEQRAAYKREYDALPKSYDRYGGTGKSVIAGVNYAATTTVDYLALRLGTGLFGIQNVMGYGYFWINHATFVHKGRYNNFWKPNKWKL</sequence>